<reference evidence="4" key="1">
    <citation type="submission" date="2020-05" db="EMBL/GenBank/DDBJ databases">
        <title>Frigoriglobus tundricola gen. nov., sp. nov., a psychrotolerant cellulolytic planctomycete of the family Gemmataceae with two divergent copies of 16S rRNA gene.</title>
        <authorList>
            <person name="Kulichevskaya I.S."/>
            <person name="Ivanova A.A."/>
            <person name="Naumoff D.G."/>
            <person name="Beletsky A.V."/>
            <person name="Rijpstra W.I.C."/>
            <person name="Sinninghe Damste J.S."/>
            <person name="Mardanov A.V."/>
            <person name="Ravin N.V."/>
            <person name="Dedysh S.N."/>
        </authorList>
    </citation>
    <scope>NUCLEOTIDE SEQUENCE [LARGE SCALE GENOMIC DNA]</scope>
    <source>
        <strain evidence="4">PL17</strain>
    </source>
</reference>
<keyword evidence="1" id="KW-0732">Signal</keyword>
<feature type="signal peptide" evidence="1">
    <location>
        <begin position="1"/>
        <end position="30"/>
    </location>
</feature>
<gene>
    <name evidence="3" type="ORF">FTUN_1987</name>
</gene>
<proteinExistence type="predicted"/>
<sequence length="217" mass="22362">MIRRTWIARLFVVAAATGALVAAPAPSAQAGLLPVSVTVQPEAGNFRWTYAVVLPTNMQLQAGDYFTIYDFAGLKAGSASVTSTSPNASYSQYWSASTSLLGPTPDRLNPQDNANIDNVTFTYNGPTIPSGQLGLGNFSLVSTYGTSVAGFFTATNPQALSGNVDANITSTLVPSGSSSPPATGTPEPATLVLAGLGMPLIGLGRFLRRKGQTTATA</sequence>
<feature type="domain" description="Ice-binding protein C-terminal" evidence="2">
    <location>
        <begin position="185"/>
        <end position="209"/>
    </location>
</feature>
<dbReference type="KEGG" id="ftj:FTUN_1987"/>
<dbReference type="Pfam" id="PF07589">
    <property type="entry name" value="PEP-CTERM"/>
    <property type="match status" value="1"/>
</dbReference>
<name>A0A6M5YKB0_9BACT</name>
<dbReference type="EMBL" id="CP053452">
    <property type="protein sequence ID" value="QJW94467.1"/>
    <property type="molecule type" value="Genomic_DNA"/>
</dbReference>
<dbReference type="RefSeq" id="WP_171470457.1">
    <property type="nucleotide sequence ID" value="NZ_CP053452.2"/>
</dbReference>
<protein>
    <recommendedName>
        <fullName evidence="2">Ice-binding protein C-terminal domain-containing protein</fullName>
    </recommendedName>
</protein>
<evidence type="ECO:0000313" key="4">
    <source>
        <dbReference type="Proteomes" id="UP000503447"/>
    </source>
</evidence>
<keyword evidence="4" id="KW-1185">Reference proteome</keyword>
<organism evidence="3 4">
    <name type="scientific">Frigoriglobus tundricola</name>
    <dbReference type="NCBI Taxonomy" id="2774151"/>
    <lineage>
        <taxon>Bacteria</taxon>
        <taxon>Pseudomonadati</taxon>
        <taxon>Planctomycetota</taxon>
        <taxon>Planctomycetia</taxon>
        <taxon>Gemmatales</taxon>
        <taxon>Gemmataceae</taxon>
        <taxon>Frigoriglobus</taxon>
    </lineage>
</organism>
<accession>A0A6M5YKB0</accession>
<dbReference type="AlphaFoldDB" id="A0A6M5YKB0"/>
<dbReference type="Proteomes" id="UP000503447">
    <property type="component" value="Chromosome"/>
</dbReference>
<evidence type="ECO:0000259" key="2">
    <source>
        <dbReference type="Pfam" id="PF07589"/>
    </source>
</evidence>
<evidence type="ECO:0000256" key="1">
    <source>
        <dbReference type="SAM" id="SignalP"/>
    </source>
</evidence>
<evidence type="ECO:0000313" key="3">
    <source>
        <dbReference type="EMBL" id="QJW94467.1"/>
    </source>
</evidence>
<feature type="chain" id="PRO_5026713753" description="Ice-binding protein C-terminal domain-containing protein" evidence="1">
    <location>
        <begin position="31"/>
        <end position="217"/>
    </location>
</feature>
<dbReference type="InterPro" id="IPR013424">
    <property type="entry name" value="Ice-binding_C"/>
</dbReference>